<keyword evidence="3" id="KW-1185">Reference proteome</keyword>
<keyword evidence="1" id="KW-1133">Transmembrane helix</keyword>
<comment type="caution">
    <text evidence="2">The sequence shown here is derived from an EMBL/GenBank/DDBJ whole genome shotgun (WGS) entry which is preliminary data.</text>
</comment>
<dbReference type="RefSeq" id="WP_184461547.1">
    <property type="nucleotide sequence ID" value="NZ_JACHHW010000003.1"/>
</dbReference>
<dbReference type="EMBL" id="JACHHW010000003">
    <property type="protein sequence ID" value="MBB5186776.1"/>
    <property type="molecule type" value="Genomic_DNA"/>
</dbReference>
<feature type="transmembrane region" description="Helical" evidence="1">
    <location>
        <begin position="12"/>
        <end position="35"/>
    </location>
</feature>
<keyword evidence="1" id="KW-0812">Transmembrane</keyword>
<name>A0A840R2K8_9GAMM</name>
<sequence length="417" mass="44537">MRRVRQYQGGFIITLELILVSTILVIGTFIGVVALRDVLFKQYVEKQSRDIYVSDSNGVVLGQALSFDEHEAPRIPYIDRLVPPLSPDPAHRNYRALISIRDDRFTTREAVYYDGANCTGTPCIKAPSDENEDNVGIDNVDATGAVGYLYKSQAGPTYAIGRSPDGITGYLFRDTGNACPISPDAVRSRYMSQKVVAGSPCESLETSSTETTPGTTTTTQTYVADAYTDCLIGLGAIPGGVVDTCSCPANYSEQNDVIRAAESEIDASLLVGLNSVRGFAKEVVDVVEAADLQVGTVCCPVGSVLSNTGLADTIAYAIIEDAIYATLTNARKIDKSIDTLNNNLNPQTIVCVEETTTTTPGGGSRSLVLREAVQVLAPDTSDNALANFSAPFKINLPADASSDDWVYTLPGKEGPND</sequence>
<proteinExistence type="predicted"/>
<organism evidence="2 3">
    <name type="scientific">Zhongshania antarctica</name>
    <dbReference type="NCBI Taxonomy" id="641702"/>
    <lineage>
        <taxon>Bacteria</taxon>
        <taxon>Pseudomonadati</taxon>
        <taxon>Pseudomonadota</taxon>
        <taxon>Gammaproteobacteria</taxon>
        <taxon>Cellvibrionales</taxon>
        <taxon>Spongiibacteraceae</taxon>
        <taxon>Zhongshania</taxon>
    </lineage>
</organism>
<gene>
    <name evidence="2" type="ORF">HNQ57_001039</name>
</gene>
<dbReference type="Proteomes" id="UP000536640">
    <property type="component" value="Unassembled WGS sequence"/>
</dbReference>
<evidence type="ECO:0000313" key="2">
    <source>
        <dbReference type="EMBL" id="MBB5186776.1"/>
    </source>
</evidence>
<keyword evidence="1" id="KW-0472">Membrane</keyword>
<reference evidence="2 3" key="1">
    <citation type="submission" date="2020-08" db="EMBL/GenBank/DDBJ databases">
        <title>Genomic Encyclopedia of Type Strains, Phase IV (KMG-IV): sequencing the most valuable type-strain genomes for metagenomic binning, comparative biology and taxonomic classification.</title>
        <authorList>
            <person name="Goeker M."/>
        </authorList>
    </citation>
    <scope>NUCLEOTIDE SEQUENCE [LARGE SCALE GENOMIC DNA]</scope>
    <source>
        <strain evidence="2 3">DSM 25701</strain>
    </source>
</reference>
<evidence type="ECO:0000256" key="1">
    <source>
        <dbReference type="SAM" id="Phobius"/>
    </source>
</evidence>
<evidence type="ECO:0000313" key="3">
    <source>
        <dbReference type="Proteomes" id="UP000536640"/>
    </source>
</evidence>
<accession>A0A840R2K8</accession>
<protein>
    <submittedName>
        <fullName evidence="2">Uncharacterized protein</fullName>
    </submittedName>
</protein>
<dbReference type="AlphaFoldDB" id="A0A840R2K8"/>